<keyword evidence="2 8" id="KW-0808">Transferase</keyword>
<dbReference type="InterPro" id="IPR013482">
    <property type="entry name" value="Molybde_CF_guanTrfase"/>
</dbReference>
<keyword evidence="5 8" id="KW-0460">Magnesium</keyword>
<feature type="binding site" evidence="8">
    <location>
        <position position="96"/>
    </location>
    <ligand>
        <name>GTP</name>
        <dbReference type="ChEBI" id="CHEBI:37565"/>
    </ligand>
</feature>
<dbReference type="RefSeq" id="WP_086453145.1">
    <property type="nucleotide sequence ID" value="NZ_SMFN01000013.1"/>
</dbReference>
<keyword evidence="6 8" id="KW-0342">GTP-binding</keyword>
<dbReference type="GO" id="GO:0061603">
    <property type="term" value="F:molybdenum cofactor guanylyltransferase activity"/>
    <property type="evidence" value="ECO:0007669"/>
    <property type="project" value="UniProtKB-EC"/>
</dbReference>
<comment type="subcellular location">
    <subcellularLocation>
        <location evidence="8">Cytoplasm</location>
    </subcellularLocation>
</comment>
<evidence type="ECO:0000256" key="8">
    <source>
        <dbReference type="HAMAP-Rule" id="MF_00316"/>
    </source>
</evidence>
<dbReference type="SUPFAM" id="SSF53448">
    <property type="entry name" value="Nucleotide-diphospho-sugar transferases"/>
    <property type="match status" value="1"/>
</dbReference>
<feature type="binding site" evidence="8">
    <location>
        <begin position="10"/>
        <end position="12"/>
    </location>
    <ligand>
        <name>GTP</name>
        <dbReference type="ChEBI" id="CHEBI:37565"/>
    </ligand>
</feature>
<organism evidence="10 11">
    <name type="scientific">Flavobacterium sandaracinum</name>
    <dbReference type="NCBI Taxonomy" id="2541733"/>
    <lineage>
        <taxon>Bacteria</taxon>
        <taxon>Pseudomonadati</taxon>
        <taxon>Bacteroidota</taxon>
        <taxon>Flavobacteriia</taxon>
        <taxon>Flavobacteriales</taxon>
        <taxon>Flavobacteriaceae</taxon>
        <taxon>Flavobacterium</taxon>
    </lineage>
</organism>
<sequence>MKDKITAFILAGGKSQRMGTDKGLLLLNGKPFVSHIFEAVKPIVGENIVIVSSNADYDFLGYTRIEDIVPDKGPVGGIHTALQQTETKLNFILSVDAPLVSTDLLLWIFENRDDSYGMTQVQLEDKAYPLIAIYDQSLGTIFEEKLKKNQLRLRQVINEVTHQTLLIPEKWSDQVQNINTPKEYQKIQL</sequence>
<reference evidence="10 11" key="1">
    <citation type="submission" date="2019-03" db="EMBL/GenBank/DDBJ databases">
        <title>Flavobacterium LB-D12 sp. nov., isolated from arctic soil.</title>
        <authorList>
            <person name="Chaudhary D.K."/>
        </authorList>
    </citation>
    <scope>NUCLEOTIDE SEQUENCE [LARGE SCALE GENOMIC DNA]</scope>
    <source>
        <strain evidence="10 11">LB-D12</strain>
    </source>
</reference>
<name>A0A4R5CTP7_9FLAO</name>
<accession>A0A4R5CTP7</accession>
<dbReference type="GO" id="GO:0006777">
    <property type="term" value="P:Mo-molybdopterin cofactor biosynthetic process"/>
    <property type="evidence" value="ECO:0007669"/>
    <property type="project" value="UniProtKB-KW"/>
</dbReference>
<keyword evidence="1 8" id="KW-0963">Cytoplasm</keyword>
<dbReference type="Gene3D" id="3.90.550.10">
    <property type="entry name" value="Spore Coat Polysaccharide Biosynthesis Protein SpsA, Chain A"/>
    <property type="match status" value="1"/>
</dbReference>
<evidence type="ECO:0000256" key="1">
    <source>
        <dbReference type="ARBA" id="ARBA00022490"/>
    </source>
</evidence>
<evidence type="ECO:0000256" key="6">
    <source>
        <dbReference type="ARBA" id="ARBA00023134"/>
    </source>
</evidence>
<feature type="domain" description="MobA-like NTP transferase" evidence="9">
    <location>
        <begin position="7"/>
        <end position="158"/>
    </location>
</feature>
<comment type="domain">
    <text evidence="8">The N-terminal domain determines nucleotide recognition and specific binding, while the C-terminal domain determines the specific binding to the target protein.</text>
</comment>
<keyword evidence="11" id="KW-1185">Reference proteome</keyword>
<dbReference type="InterPro" id="IPR025877">
    <property type="entry name" value="MobA-like_NTP_Trfase"/>
</dbReference>
<feature type="binding site" evidence="8">
    <location>
        <position position="22"/>
    </location>
    <ligand>
        <name>GTP</name>
        <dbReference type="ChEBI" id="CHEBI:37565"/>
    </ligand>
</feature>
<dbReference type="GO" id="GO:0005525">
    <property type="term" value="F:GTP binding"/>
    <property type="evidence" value="ECO:0007669"/>
    <property type="project" value="UniProtKB-UniRule"/>
</dbReference>
<comment type="caution">
    <text evidence="8">Lacks conserved residue(s) required for the propagation of feature annotation.</text>
</comment>
<dbReference type="Pfam" id="PF12804">
    <property type="entry name" value="NTP_transf_3"/>
    <property type="match status" value="1"/>
</dbReference>
<keyword evidence="10" id="KW-0548">Nucleotidyltransferase</keyword>
<keyword evidence="4 8" id="KW-0547">Nucleotide-binding</keyword>
<gene>
    <name evidence="8" type="primary">mobA</name>
    <name evidence="10" type="ORF">E0F91_11405</name>
</gene>
<comment type="catalytic activity">
    <reaction evidence="8">
        <text>Mo-molybdopterin + GTP + H(+) = Mo-molybdopterin guanine dinucleotide + diphosphate</text>
        <dbReference type="Rhea" id="RHEA:34243"/>
        <dbReference type="ChEBI" id="CHEBI:15378"/>
        <dbReference type="ChEBI" id="CHEBI:33019"/>
        <dbReference type="ChEBI" id="CHEBI:37565"/>
        <dbReference type="ChEBI" id="CHEBI:71302"/>
        <dbReference type="ChEBI" id="CHEBI:71310"/>
        <dbReference type="EC" id="2.7.7.77"/>
    </reaction>
</comment>
<dbReference type="EMBL" id="SMFN01000013">
    <property type="protein sequence ID" value="TDE02987.1"/>
    <property type="molecule type" value="Genomic_DNA"/>
</dbReference>
<proteinExistence type="inferred from homology"/>
<dbReference type="HAMAP" id="MF_00316">
    <property type="entry name" value="MobA"/>
    <property type="match status" value="1"/>
</dbReference>
<evidence type="ECO:0000256" key="7">
    <source>
        <dbReference type="ARBA" id="ARBA00023150"/>
    </source>
</evidence>
<evidence type="ECO:0000256" key="2">
    <source>
        <dbReference type="ARBA" id="ARBA00022679"/>
    </source>
</evidence>
<feature type="binding site" evidence="8">
    <location>
        <position position="96"/>
    </location>
    <ligand>
        <name>Mg(2+)</name>
        <dbReference type="ChEBI" id="CHEBI:18420"/>
    </ligand>
</feature>
<evidence type="ECO:0000256" key="4">
    <source>
        <dbReference type="ARBA" id="ARBA00022741"/>
    </source>
</evidence>
<evidence type="ECO:0000313" key="10">
    <source>
        <dbReference type="EMBL" id="TDE02987.1"/>
    </source>
</evidence>
<protein>
    <recommendedName>
        <fullName evidence="8">Probable molybdenum cofactor guanylyltransferase</fullName>
        <shortName evidence="8">MoCo guanylyltransferase</shortName>
        <ecNumber evidence="8">2.7.7.77</ecNumber>
    </recommendedName>
    <alternativeName>
        <fullName evidence="8">GTP:molybdopterin guanylyltransferase</fullName>
    </alternativeName>
    <alternativeName>
        <fullName evidence="8">Mo-MPT guanylyltransferase</fullName>
    </alternativeName>
    <alternativeName>
        <fullName evidence="8">Molybdopterin guanylyltransferase</fullName>
    </alternativeName>
    <alternativeName>
        <fullName evidence="8">Molybdopterin-guanine dinucleotide synthase</fullName>
        <shortName evidence="8">MGD synthase</shortName>
    </alternativeName>
</protein>
<comment type="function">
    <text evidence="8">Transfers a GMP moiety from GTP to Mo-molybdopterin (Mo-MPT) cofactor (Moco or molybdenum cofactor) to form Mo-molybdopterin guanine dinucleotide (Mo-MGD) cofactor.</text>
</comment>
<dbReference type="OrthoDB" id="9788394at2"/>
<comment type="similarity">
    <text evidence="8">Belongs to the MobA family.</text>
</comment>
<dbReference type="CDD" id="cd02503">
    <property type="entry name" value="MobA"/>
    <property type="match status" value="1"/>
</dbReference>
<dbReference type="GO" id="GO:0046872">
    <property type="term" value="F:metal ion binding"/>
    <property type="evidence" value="ECO:0007669"/>
    <property type="project" value="UniProtKB-KW"/>
</dbReference>
<dbReference type="PANTHER" id="PTHR19136">
    <property type="entry name" value="MOLYBDENUM COFACTOR GUANYLYLTRANSFERASE"/>
    <property type="match status" value="1"/>
</dbReference>
<dbReference type="EC" id="2.7.7.77" evidence="8"/>
<feature type="binding site" evidence="8">
    <location>
        <position position="67"/>
    </location>
    <ligand>
        <name>GTP</name>
        <dbReference type="ChEBI" id="CHEBI:37565"/>
    </ligand>
</feature>
<evidence type="ECO:0000256" key="5">
    <source>
        <dbReference type="ARBA" id="ARBA00022842"/>
    </source>
</evidence>
<keyword evidence="3 8" id="KW-0479">Metal-binding</keyword>
<keyword evidence="7 8" id="KW-0501">Molybdenum cofactor biosynthesis</keyword>
<evidence type="ECO:0000259" key="9">
    <source>
        <dbReference type="Pfam" id="PF12804"/>
    </source>
</evidence>
<dbReference type="PANTHER" id="PTHR19136:SF81">
    <property type="entry name" value="MOLYBDENUM COFACTOR GUANYLYLTRANSFERASE"/>
    <property type="match status" value="1"/>
</dbReference>
<comment type="cofactor">
    <cofactor evidence="8">
        <name>Mg(2+)</name>
        <dbReference type="ChEBI" id="CHEBI:18420"/>
    </cofactor>
</comment>
<dbReference type="GO" id="GO:0005737">
    <property type="term" value="C:cytoplasm"/>
    <property type="evidence" value="ECO:0007669"/>
    <property type="project" value="UniProtKB-SubCell"/>
</dbReference>
<evidence type="ECO:0000313" key="11">
    <source>
        <dbReference type="Proteomes" id="UP000294644"/>
    </source>
</evidence>
<evidence type="ECO:0000256" key="3">
    <source>
        <dbReference type="ARBA" id="ARBA00022723"/>
    </source>
</evidence>
<dbReference type="AlphaFoldDB" id="A0A4R5CTP7"/>
<dbReference type="InterPro" id="IPR029044">
    <property type="entry name" value="Nucleotide-diphossugar_trans"/>
</dbReference>
<dbReference type="Proteomes" id="UP000294644">
    <property type="component" value="Unassembled WGS sequence"/>
</dbReference>
<comment type="caution">
    <text evidence="10">The sequence shown here is derived from an EMBL/GenBank/DDBJ whole genome shotgun (WGS) entry which is preliminary data.</text>
</comment>